<evidence type="ECO:0000313" key="4">
    <source>
        <dbReference type="EMBL" id="PZX94842.1"/>
    </source>
</evidence>
<comment type="caution">
    <text evidence="4">The sequence shown here is derived from an EMBL/GenBank/DDBJ whole genome shotgun (WGS) entry which is preliminary data.</text>
</comment>
<dbReference type="Pfam" id="PF13239">
    <property type="entry name" value="2TM"/>
    <property type="match status" value="1"/>
</dbReference>
<dbReference type="InterPro" id="IPR025698">
    <property type="entry name" value="2TM_dom"/>
</dbReference>
<dbReference type="InterPro" id="IPR010559">
    <property type="entry name" value="Sig_transdc_His_kin_internal"/>
</dbReference>
<dbReference type="GO" id="GO:0016020">
    <property type="term" value="C:membrane"/>
    <property type="evidence" value="ECO:0007669"/>
    <property type="project" value="InterPro"/>
</dbReference>
<sequence>MKDYRNTFSDLKSGTIMCFKISMVFTVVFSVLLGSDFSIQNVLITFSLSCLYSFGLGFGNGFLNNLLDRKWDWLEQTNLRVYYGILVTVLYTIPVVLGINYIIFVILQKMSIDQFFNERMVWIHLFYIILSLGVSVFMQARSFMVKWKQASKTEVTQQKIIAGTANAKFETLKNQIDPHFLFNSLNVLSSLIEENPENAQRFTTSLSKIYRYVLEQKDKELVSVAEELSFAKTYMNLLKMRFENSLFYELPETDINPEAKVVPLSLQLLLENTVKHNVVSEQKPLHIRIFIDGDYLAIQNDFQKKEVIQSRQGVGLQNIVDRYGIITNRKVLIEQNEKTFTVKIPILTKQISVMETTLNYNENGAYNRAKKRVEQLKGFYGNLISYCTVIPILIFINLTYMPKFHWFWFSAAGWGFGLTMHAFKVFGYGTDWEERKIKEILEKENNKQSWK</sequence>
<protein>
    <submittedName>
        <fullName evidence="4">Histidine kinase</fullName>
    </submittedName>
</protein>
<keyword evidence="4" id="KW-0418">Kinase</keyword>
<dbReference type="OrthoDB" id="9809908at2"/>
<reference evidence="4 5" key="1">
    <citation type="submission" date="2018-06" db="EMBL/GenBank/DDBJ databases">
        <title>Flavobacterium sp IMCC34762, genome.</title>
        <authorList>
            <person name="Joung Y."/>
            <person name="Cho J."/>
            <person name="Song J."/>
        </authorList>
    </citation>
    <scope>NUCLEOTIDE SEQUENCE [LARGE SCALE GENOMIC DNA]</scope>
    <source>
        <strain evidence="4 5">IMCC34762</strain>
    </source>
</reference>
<dbReference type="AlphaFoldDB" id="A0A2W7VRT1"/>
<keyword evidence="1" id="KW-1133">Transmembrane helix</keyword>
<dbReference type="PANTHER" id="PTHR34220">
    <property type="entry name" value="SENSOR HISTIDINE KINASE YPDA"/>
    <property type="match status" value="1"/>
</dbReference>
<feature type="transmembrane region" description="Helical" evidence="1">
    <location>
        <begin position="406"/>
        <end position="426"/>
    </location>
</feature>
<evidence type="ECO:0000259" key="3">
    <source>
        <dbReference type="Pfam" id="PF13239"/>
    </source>
</evidence>
<dbReference type="InterPro" id="IPR050640">
    <property type="entry name" value="Bact_2-comp_sensor_kinase"/>
</dbReference>
<name>A0A2W7VRT1_9FLAO</name>
<keyword evidence="1" id="KW-0812">Transmembrane</keyword>
<keyword evidence="1" id="KW-0472">Membrane</keyword>
<feature type="domain" description="2TM" evidence="3">
    <location>
        <begin position="368"/>
        <end position="441"/>
    </location>
</feature>
<dbReference type="EMBL" id="QKXH01000002">
    <property type="protein sequence ID" value="PZX94842.1"/>
    <property type="molecule type" value="Genomic_DNA"/>
</dbReference>
<evidence type="ECO:0000256" key="1">
    <source>
        <dbReference type="SAM" id="Phobius"/>
    </source>
</evidence>
<feature type="transmembrane region" description="Helical" evidence="1">
    <location>
        <begin position="119"/>
        <end position="138"/>
    </location>
</feature>
<feature type="domain" description="Signal transduction histidine kinase internal region" evidence="2">
    <location>
        <begin position="167"/>
        <end position="246"/>
    </location>
</feature>
<feature type="transmembrane region" description="Helical" evidence="1">
    <location>
        <begin position="12"/>
        <end position="33"/>
    </location>
</feature>
<dbReference type="GO" id="GO:0000155">
    <property type="term" value="F:phosphorelay sensor kinase activity"/>
    <property type="evidence" value="ECO:0007669"/>
    <property type="project" value="InterPro"/>
</dbReference>
<proteinExistence type="predicted"/>
<evidence type="ECO:0000259" key="2">
    <source>
        <dbReference type="Pfam" id="PF06580"/>
    </source>
</evidence>
<feature type="transmembrane region" description="Helical" evidence="1">
    <location>
        <begin position="39"/>
        <end position="60"/>
    </location>
</feature>
<evidence type="ECO:0000313" key="5">
    <source>
        <dbReference type="Proteomes" id="UP000249177"/>
    </source>
</evidence>
<dbReference type="RefSeq" id="WP_111408938.1">
    <property type="nucleotide sequence ID" value="NZ_QKXH01000002.1"/>
</dbReference>
<gene>
    <name evidence="4" type="ORF">DOS84_04615</name>
</gene>
<accession>A0A2W7VRT1</accession>
<dbReference type="Proteomes" id="UP000249177">
    <property type="component" value="Unassembled WGS sequence"/>
</dbReference>
<feature type="transmembrane region" description="Helical" evidence="1">
    <location>
        <begin position="379"/>
        <end position="400"/>
    </location>
</feature>
<feature type="transmembrane region" description="Helical" evidence="1">
    <location>
        <begin position="81"/>
        <end position="107"/>
    </location>
</feature>
<keyword evidence="4" id="KW-0808">Transferase</keyword>
<organism evidence="4 5">
    <name type="scientific">Flavobacterium aquariorum</name>
    <dbReference type="NCBI Taxonomy" id="2217670"/>
    <lineage>
        <taxon>Bacteria</taxon>
        <taxon>Pseudomonadati</taxon>
        <taxon>Bacteroidota</taxon>
        <taxon>Flavobacteriia</taxon>
        <taxon>Flavobacteriales</taxon>
        <taxon>Flavobacteriaceae</taxon>
        <taxon>Flavobacterium</taxon>
    </lineage>
</organism>
<dbReference type="PANTHER" id="PTHR34220:SF7">
    <property type="entry name" value="SENSOR HISTIDINE KINASE YPDA"/>
    <property type="match status" value="1"/>
</dbReference>
<dbReference type="Pfam" id="PF06580">
    <property type="entry name" value="His_kinase"/>
    <property type="match status" value="1"/>
</dbReference>
<keyword evidence="5" id="KW-1185">Reference proteome</keyword>